<gene>
    <name evidence="13" type="primary">metF</name>
    <name evidence="13" type="ORF">EVB03_08510</name>
</gene>
<evidence type="ECO:0000256" key="12">
    <source>
        <dbReference type="RuleBase" id="RU003862"/>
    </source>
</evidence>
<dbReference type="UniPathway" id="UPA00193"/>
<evidence type="ECO:0000256" key="8">
    <source>
        <dbReference type="ARBA" id="ARBA00023027"/>
    </source>
</evidence>
<accession>A0A520MDD5</accession>
<evidence type="ECO:0000256" key="4">
    <source>
        <dbReference type="ARBA" id="ARBA00022605"/>
    </source>
</evidence>
<dbReference type="AlphaFoldDB" id="A0A520MDD5"/>
<dbReference type="GO" id="GO:0005829">
    <property type="term" value="C:cytosol"/>
    <property type="evidence" value="ECO:0007669"/>
    <property type="project" value="InterPro"/>
</dbReference>
<protein>
    <recommendedName>
        <fullName evidence="12">Methylenetetrahydrofolate reductase</fullName>
        <ecNumber evidence="12">1.5.1.54</ecNumber>
    </recommendedName>
</protein>
<evidence type="ECO:0000313" key="14">
    <source>
        <dbReference type="Proteomes" id="UP000315889"/>
    </source>
</evidence>
<comment type="similarity">
    <text evidence="3 12">Belongs to the methylenetetrahydrofolate reductase family.</text>
</comment>
<dbReference type="GO" id="GO:0106312">
    <property type="term" value="F:methylenetetrahydrofolate reductase (NADH) activity"/>
    <property type="evidence" value="ECO:0007669"/>
    <property type="project" value="UniProtKB-EC"/>
</dbReference>
<proteinExistence type="inferred from homology"/>
<keyword evidence="7 12" id="KW-0560">Oxidoreductase</keyword>
<evidence type="ECO:0000256" key="3">
    <source>
        <dbReference type="ARBA" id="ARBA00006743"/>
    </source>
</evidence>
<evidence type="ECO:0000256" key="11">
    <source>
        <dbReference type="ARBA" id="ARBA00048628"/>
    </source>
</evidence>
<keyword evidence="4" id="KW-0028">Amino-acid biosynthesis</keyword>
<evidence type="ECO:0000256" key="2">
    <source>
        <dbReference type="ARBA" id="ARBA00004777"/>
    </source>
</evidence>
<evidence type="ECO:0000256" key="6">
    <source>
        <dbReference type="ARBA" id="ARBA00022827"/>
    </source>
</evidence>
<dbReference type="Gene3D" id="3.20.20.220">
    <property type="match status" value="1"/>
</dbReference>
<evidence type="ECO:0000313" key="13">
    <source>
        <dbReference type="EMBL" id="RZO19246.1"/>
    </source>
</evidence>
<reference evidence="13 14" key="1">
    <citation type="submission" date="2019-02" db="EMBL/GenBank/DDBJ databases">
        <title>Prokaryotic population dynamics and viral predation in marine succession experiment using metagenomics: the confinement effect.</title>
        <authorList>
            <person name="Haro-Moreno J.M."/>
            <person name="Rodriguez-Valera F."/>
            <person name="Lopez-Perez M."/>
        </authorList>
    </citation>
    <scope>NUCLEOTIDE SEQUENCE [LARGE SCALE GENOMIC DNA]</scope>
    <source>
        <strain evidence="13">MED-G170</strain>
    </source>
</reference>
<dbReference type="InterPro" id="IPR004620">
    <property type="entry name" value="MTHF_reductase_bac"/>
</dbReference>
<keyword evidence="6 12" id="KW-0274">FAD</keyword>
<comment type="caution">
    <text evidence="13">The sequence shown here is derived from an EMBL/GenBank/DDBJ whole genome shotgun (WGS) entry which is preliminary data.</text>
</comment>
<keyword evidence="5 12" id="KW-0285">Flavoprotein</keyword>
<sequence>MTNSITPKVSFEFFPANTESMEKTIRRSIEKLESLNPEFISVTYGADGSTRERTFDAIASIQARGTVDAMPHLTCVGAQKDDIASIADEYYELGIRKIMALRGDPQGGAGATYAPTEGGFPYAEQLVEGLAAQHDFDIYVAAYPETHPDAPSPHFDLQNLKRKFDAGASTAITQYFFNTESYLRFRDAAVRMGIDNPIIPGILPVTNFATLQRFSKASSITLPKWLETAFAGLDAEPETRQLIAANIAIEQVIALQAEGVNDFHFYTLNRAELCYAVCHALGVRRANTNENNTVEAAA</sequence>
<dbReference type="Pfam" id="PF02219">
    <property type="entry name" value="MTHFR"/>
    <property type="match status" value="1"/>
</dbReference>
<dbReference type="EC" id="1.5.1.54" evidence="12"/>
<comment type="pathway">
    <text evidence="2 12">One-carbon metabolism; tetrahydrofolate interconversion.</text>
</comment>
<dbReference type="Proteomes" id="UP000315889">
    <property type="component" value="Unassembled WGS sequence"/>
</dbReference>
<dbReference type="GO" id="GO:0009086">
    <property type="term" value="P:methionine biosynthetic process"/>
    <property type="evidence" value="ECO:0007669"/>
    <property type="project" value="UniProtKB-KW"/>
</dbReference>
<keyword evidence="8" id="KW-0520">NAD</keyword>
<dbReference type="InterPro" id="IPR029041">
    <property type="entry name" value="FAD-linked_oxidoreductase-like"/>
</dbReference>
<dbReference type="NCBIfam" id="TIGR00676">
    <property type="entry name" value="fadh2"/>
    <property type="match status" value="1"/>
</dbReference>
<evidence type="ECO:0000256" key="5">
    <source>
        <dbReference type="ARBA" id="ARBA00022630"/>
    </source>
</evidence>
<name>A0A520MDD5_9GAMM</name>
<evidence type="ECO:0000256" key="9">
    <source>
        <dbReference type="ARBA" id="ARBA00023167"/>
    </source>
</evidence>
<organism evidence="13 14">
    <name type="scientific">SAR92 clade bacterium</name>
    <dbReference type="NCBI Taxonomy" id="2315479"/>
    <lineage>
        <taxon>Bacteria</taxon>
        <taxon>Pseudomonadati</taxon>
        <taxon>Pseudomonadota</taxon>
        <taxon>Gammaproteobacteria</taxon>
        <taxon>Cellvibrionales</taxon>
        <taxon>Porticoccaceae</taxon>
        <taxon>SAR92 clade</taxon>
    </lineage>
</organism>
<dbReference type="EMBL" id="SHBP01000015">
    <property type="protein sequence ID" value="RZO19246.1"/>
    <property type="molecule type" value="Genomic_DNA"/>
</dbReference>
<evidence type="ECO:0000256" key="1">
    <source>
        <dbReference type="ARBA" id="ARBA00001974"/>
    </source>
</evidence>
<dbReference type="InterPro" id="IPR003171">
    <property type="entry name" value="Mehydrof_redctse-like"/>
</dbReference>
<evidence type="ECO:0000256" key="7">
    <source>
        <dbReference type="ARBA" id="ARBA00023002"/>
    </source>
</evidence>
<dbReference type="PANTHER" id="PTHR45754:SF3">
    <property type="entry name" value="METHYLENETETRAHYDROFOLATE REDUCTASE (NADPH)"/>
    <property type="match status" value="1"/>
</dbReference>
<keyword evidence="9" id="KW-0486">Methionine biosynthesis</keyword>
<dbReference type="CDD" id="cd00537">
    <property type="entry name" value="MTHFR"/>
    <property type="match status" value="1"/>
</dbReference>
<dbReference type="PANTHER" id="PTHR45754">
    <property type="entry name" value="METHYLENETETRAHYDROFOLATE REDUCTASE"/>
    <property type="match status" value="1"/>
</dbReference>
<dbReference type="SUPFAM" id="SSF51730">
    <property type="entry name" value="FAD-linked oxidoreductase"/>
    <property type="match status" value="1"/>
</dbReference>
<evidence type="ECO:0000256" key="10">
    <source>
        <dbReference type="ARBA" id="ARBA00034478"/>
    </source>
</evidence>
<comment type="pathway">
    <text evidence="10">Amino-acid biosynthesis; L-methionine biosynthesis via de novo pathway.</text>
</comment>
<comment type="cofactor">
    <cofactor evidence="1 12">
        <name>FAD</name>
        <dbReference type="ChEBI" id="CHEBI:57692"/>
    </cofactor>
</comment>
<dbReference type="GO" id="GO:0071949">
    <property type="term" value="F:FAD binding"/>
    <property type="evidence" value="ECO:0007669"/>
    <property type="project" value="TreeGrafter"/>
</dbReference>
<dbReference type="GO" id="GO:0035999">
    <property type="term" value="P:tetrahydrofolate interconversion"/>
    <property type="evidence" value="ECO:0007669"/>
    <property type="project" value="UniProtKB-UniPathway"/>
</dbReference>
<comment type="catalytic activity">
    <reaction evidence="11">
        <text>(6S)-5-methyl-5,6,7,8-tetrahydrofolate + NAD(+) = (6R)-5,10-methylene-5,6,7,8-tetrahydrofolate + NADH + H(+)</text>
        <dbReference type="Rhea" id="RHEA:19821"/>
        <dbReference type="ChEBI" id="CHEBI:15378"/>
        <dbReference type="ChEBI" id="CHEBI:15636"/>
        <dbReference type="ChEBI" id="CHEBI:18608"/>
        <dbReference type="ChEBI" id="CHEBI:57540"/>
        <dbReference type="ChEBI" id="CHEBI:57945"/>
        <dbReference type="EC" id="1.5.1.54"/>
    </reaction>
    <physiologicalReaction direction="right-to-left" evidence="11">
        <dbReference type="Rhea" id="RHEA:19823"/>
    </physiologicalReaction>
</comment>